<name>A0AAU7U3C0_9GAMM</name>
<proteinExistence type="predicted"/>
<protein>
    <submittedName>
        <fullName evidence="1">Uncharacterized protein</fullName>
    </submittedName>
</protein>
<reference evidence="1" key="1">
    <citation type="submission" date="2024-06" db="EMBL/GenBank/DDBJ databases">
        <title>Multiomics insights into the TNT degradation mechanism by Pantoea sp. BJ2 isolated from an ammunition destruction site.</title>
        <authorList>
            <person name="Luo J."/>
        </authorList>
    </citation>
    <scope>NUCLEOTIDE SEQUENCE</scope>
    <source>
        <strain evidence="1">BJ2</strain>
        <plasmid evidence="1">plasmindB</plasmid>
    </source>
</reference>
<evidence type="ECO:0000313" key="1">
    <source>
        <dbReference type="EMBL" id="XBV47479.1"/>
    </source>
</evidence>
<dbReference type="AlphaFoldDB" id="A0AAU7U3C0"/>
<organism evidence="1">
    <name type="scientific">Pantoea sp. BJ2</name>
    <dbReference type="NCBI Taxonomy" id="3141322"/>
    <lineage>
        <taxon>Bacteria</taxon>
        <taxon>Pseudomonadati</taxon>
        <taxon>Pseudomonadota</taxon>
        <taxon>Gammaproteobacteria</taxon>
        <taxon>Enterobacterales</taxon>
        <taxon>Erwiniaceae</taxon>
        <taxon>Pantoea</taxon>
    </lineage>
</organism>
<geneLocation type="plasmid" evidence="1">
    <name>plasmindB</name>
</geneLocation>
<keyword evidence="1" id="KW-0614">Plasmid</keyword>
<dbReference type="RefSeq" id="WP_350262505.1">
    <property type="nucleotide sequence ID" value="NZ_CP158294.1"/>
</dbReference>
<sequence>MIVEVDVPDGGVFLPNIWAIRFVHPDVPGNVMCRLAILTRNLTMDASWDLSLHLERRMTERKQKTSNALKYLFSLPLILVTREILSRRQ</sequence>
<gene>
    <name evidence="1" type="ORF">AAF463_24440</name>
</gene>
<dbReference type="EMBL" id="CP158294">
    <property type="protein sequence ID" value="XBV47479.1"/>
    <property type="molecule type" value="Genomic_DNA"/>
</dbReference>
<accession>A0AAU7U3C0</accession>